<proteinExistence type="predicted"/>
<reference evidence="1 2" key="1">
    <citation type="journal article" date="2018" name="New Phytol.">
        <title>Phylogenomics of Endogonaceae and evolution of mycorrhizas within Mucoromycota.</title>
        <authorList>
            <person name="Chang Y."/>
            <person name="Desiro A."/>
            <person name="Na H."/>
            <person name="Sandor L."/>
            <person name="Lipzen A."/>
            <person name="Clum A."/>
            <person name="Barry K."/>
            <person name="Grigoriev I.V."/>
            <person name="Martin F.M."/>
            <person name="Stajich J.E."/>
            <person name="Smith M.E."/>
            <person name="Bonito G."/>
            <person name="Spatafora J.W."/>
        </authorList>
    </citation>
    <scope>NUCLEOTIDE SEQUENCE [LARGE SCALE GENOMIC DNA]</scope>
    <source>
        <strain evidence="1 2">AD002</strain>
    </source>
</reference>
<dbReference type="Proteomes" id="UP000274822">
    <property type="component" value="Unassembled WGS sequence"/>
</dbReference>
<feature type="non-terminal residue" evidence="1">
    <location>
        <position position="123"/>
    </location>
</feature>
<gene>
    <name evidence="1" type="ORF">BC938DRAFT_484053</name>
</gene>
<organism evidence="1 2">
    <name type="scientific">Jimgerdemannia flammicorona</name>
    <dbReference type="NCBI Taxonomy" id="994334"/>
    <lineage>
        <taxon>Eukaryota</taxon>
        <taxon>Fungi</taxon>
        <taxon>Fungi incertae sedis</taxon>
        <taxon>Mucoromycota</taxon>
        <taxon>Mucoromycotina</taxon>
        <taxon>Endogonomycetes</taxon>
        <taxon>Endogonales</taxon>
        <taxon>Endogonaceae</taxon>
        <taxon>Jimgerdemannia</taxon>
    </lineage>
</organism>
<accession>A0A433QAM8</accession>
<dbReference type="EMBL" id="RBNJ01009551">
    <property type="protein sequence ID" value="RUS26837.1"/>
    <property type="molecule type" value="Genomic_DNA"/>
</dbReference>
<keyword evidence="2" id="KW-1185">Reference proteome</keyword>
<evidence type="ECO:0000313" key="1">
    <source>
        <dbReference type="EMBL" id="RUS26837.1"/>
    </source>
</evidence>
<sequence length="123" mass="13840">PLRIGISGSRELKNSVYTIHNSQNDRLTSSYKLKSRVMVSKSATCRLNRHQASAASPSIDVHALEVVRHDRWPEPTPHRDCPRARFTTFQLMGQLSQCTIAKALDVPPYKRFSIIPAVVGDAW</sequence>
<dbReference type="AlphaFoldDB" id="A0A433QAM8"/>
<feature type="non-terminal residue" evidence="1">
    <location>
        <position position="1"/>
    </location>
</feature>
<name>A0A433QAM8_9FUNG</name>
<evidence type="ECO:0000313" key="2">
    <source>
        <dbReference type="Proteomes" id="UP000274822"/>
    </source>
</evidence>
<protein>
    <submittedName>
        <fullName evidence="1">Uncharacterized protein</fullName>
    </submittedName>
</protein>
<comment type="caution">
    <text evidence="1">The sequence shown here is derived from an EMBL/GenBank/DDBJ whole genome shotgun (WGS) entry which is preliminary data.</text>
</comment>